<evidence type="ECO:0000313" key="4">
    <source>
        <dbReference type="Proteomes" id="UP000547674"/>
    </source>
</evidence>
<dbReference type="InterPro" id="IPR028250">
    <property type="entry name" value="DsbDN"/>
</dbReference>
<accession>A0A7Y2H183</accession>
<name>A0A7Y2H183_UNCEI</name>
<organism evidence="3 4">
    <name type="scientific">Eiseniibacteriota bacterium</name>
    <dbReference type="NCBI Taxonomy" id="2212470"/>
    <lineage>
        <taxon>Bacteria</taxon>
        <taxon>Candidatus Eiseniibacteriota</taxon>
    </lineage>
</organism>
<feature type="domain" description="Thiol:disulfide interchange protein DsbD N-terminal" evidence="2">
    <location>
        <begin position="88"/>
        <end position="197"/>
    </location>
</feature>
<feature type="compositionally biased region" description="Polar residues" evidence="1">
    <location>
        <begin position="36"/>
        <end position="57"/>
    </location>
</feature>
<reference evidence="3 4" key="1">
    <citation type="submission" date="2020-03" db="EMBL/GenBank/DDBJ databases">
        <title>Metabolic flexibility allows generalist bacteria to become dominant in a frequently disturbed ecosystem.</title>
        <authorList>
            <person name="Chen Y.-J."/>
            <person name="Leung P.M."/>
            <person name="Bay S.K."/>
            <person name="Hugenholtz P."/>
            <person name="Kessler A.J."/>
            <person name="Shelley G."/>
            <person name="Waite D.W."/>
            <person name="Cook P.L."/>
            <person name="Greening C."/>
        </authorList>
    </citation>
    <scope>NUCLEOTIDE SEQUENCE [LARGE SCALE GENOMIC DNA]</scope>
    <source>
        <strain evidence="3">SS_bin_28</strain>
    </source>
</reference>
<proteinExistence type="predicted"/>
<comment type="caution">
    <text evidence="3">The sequence shown here is derived from an EMBL/GenBank/DDBJ whole genome shotgun (WGS) entry which is preliminary data.</text>
</comment>
<feature type="region of interest" description="Disordered" evidence="1">
    <location>
        <begin position="30"/>
        <end position="70"/>
    </location>
</feature>
<sequence>MKISPLKTVLFILGIVGGYFAADAIFGSSSEEEGAGNTSGTAVSSQVPEGASQNNSGSDEDPWGGDDTPWPDTLVTVEVLPIQTPLWRTAKDTLAVIFTMEPGWHIYWQGKNDSGLFPSVTWTVPRGVRVGDLIWPTPKRKPAPGNILDHVYEDKVALLVPISIVRGGPLGDITLEAKIDMMACREACVPESARVSVTLPVVRGSEAQSSDRNRIPEVVQTRKKLPRPQKQSDGLAVTWEDNLFKITAAEAQKLVFYPKLECSELANPTRDAEASGATLSMEFSPPVNASTQVEGILEVQKSSGTTYIEVSWKGP</sequence>
<evidence type="ECO:0000259" key="2">
    <source>
        <dbReference type="Pfam" id="PF11412"/>
    </source>
</evidence>
<dbReference type="Proteomes" id="UP000547674">
    <property type="component" value="Unassembled WGS sequence"/>
</dbReference>
<gene>
    <name evidence="3" type="ORF">HKN21_02990</name>
</gene>
<dbReference type="Gene3D" id="2.60.40.1250">
    <property type="entry name" value="Thiol:disulfide interchange protein DsbD, N-terminal domain"/>
    <property type="match status" value="1"/>
</dbReference>
<evidence type="ECO:0000256" key="1">
    <source>
        <dbReference type="SAM" id="MobiDB-lite"/>
    </source>
</evidence>
<dbReference type="Pfam" id="PF11412">
    <property type="entry name" value="DsbD_N"/>
    <property type="match status" value="1"/>
</dbReference>
<evidence type="ECO:0000313" key="3">
    <source>
        <dbReference type="EMBL" id="NNF05706.1"/>
    </source>
</evidence>
<protein>
    <recommendedName>
        <fullName evidence="2">Thiol:disulfide interchange protein DsbD N-terminal domain-containing protein</fullName>
    </recommendedName>
</protein>
<dbReference type="InterPro" id="IPR036929">
    <property type="entry name" value="DsbDN_sf"/>
</dbReference>
<dbReference type="EMBL" id="JABDJR010000111">
    <property type="protein sequence ID" value="NNF05706.1"/>
    <property type="molecule type" value="Genomic_DNA"/>
</dbReference>
<dbReference type="AlphaFoldDB" id="A0A7Y2H183"/>